<comment type="similarity">
    <text evidence="3">Belongs to the lambda phage major capsid protein family.</text>
</comment>
<keyword evidence="3" id="KW-0946">Virion</keyword>
<dbReference type="InterPro" id="IPR005564">
    <property type="entry name" value="Major_capsid_GpE"/>
</dbReference>
<dbReference type="Gene3D" id="3.30.1930.10">
    <property type="entry name" value="capsid protein of prophage domain"/>
    <property type="match status" value="1"/>
</dbReference>
<dbReference type="GO" id="GO:0030430">
    <property type="term" value="C:host cell cytoplasm"/>
    <property type="evidence" value="ECO:0007669"/>
    <property type="project" value="UniProtKB-SubCell"/>
</dbReference>
<organism evidence="4">
    <name type="scientific">uncultured Caudovirales phage</name>
    <dbReference type="NCBI Taxonomy" id="2100421"/>
    <lineage>
        <taxon>Viruses</taxon>
        <taxon>Duplodnaviria</taxon>
        <taxon>Heunggongvirae</taxon>
        <taxon>Uroviricota</taxon>
        <taxon>Caudoviricetes</taxon>
        <taxon>Peduoviridae</taxon>
        <taxon>Maltschvirus</taxon>
        <taxon>Maltschvirus maltsch</taxon>
    </lineage>
</organism>
<comment type="subunit">
    <text evidence="3">Homomultimer.</text>
</comment>
<dbReference type="HAMAP" id="MF_04133">
    <property type="entry name" value="CAPSID_LAMBDA"/>
    <property type="match status" value="1"/>
</dbReference>
<gene>
    <name evidence="4" type="ORF">UFOVP786_68</name>
</gene>
<dbReference type="Gene3D" id="3.15.30.10">
    <property type="entry name" value="putative capsid protein of prophage domain like"/>
    <property type="match status" value="1"/>
</dbReference>
<comment type="subcellular location">
    <subcellularLocation>
        <location evidence="3">Virion</location>
    </subcellularLocation>
    <subcellularLocation>
        <location evidence="3">Host cytoplasm</location>
    </subcellularLocation>
    <text evidence="3">Forms the capsid icosahedric shell.</text>
</comment>
<dbReference type="Pfam" id="PF03864">
    <property type="entry name" value="Phage_cap_E"/>
    <property type="match status" value="1"/>
</dbReference>
<dbReference type="EMBL" id="LR796727">
    <property type="protein sequence ID" value="CAB4162543.1"/>
    <property type="molecule type" value="Genomic_DNA"/>
</dbReference>
<keyword evidence="1 3" id="KW-0167">Capsid protein</keyword>
<name>A0A6J5NUA7_9CAUD</name>
<reference evidence="4" key="1">
    <citation type="submission" date="2020-04" db="EMBL/GenBank/DDBJ databases">
        <authorList>
            <person name="Chiriac C."/>
            <person name="Salcher M."/>
            <person name="Ghai R."/>
            <person name="Kavagutti S V."/>
        </authorList>
    </citation>
    <scope>NUCLEOTIDE SEQUENCE</scope>
</reference>
<evidence type="ECO:0000313" key="4">
    <source>
        <dbReference type="EMBL" id="CAB4162543.1"/>
    </source>
</evidence>
<keyword evidence="2 3" id="KW-1035">Host cytoplasm</keyword>
<proteinExistence type="inferred from homology"/>
<dbReference type="GO" id="GO:0019028">
    <property type="term" value="C:viral capsid"/>
    <property type="evidence" value="ECO:0007669"/>
    <property type="project" value="UniProtKB-UniRule"/>
</dbReference>
<comment type="function">
    <text evidence="3">Assembles to form an icosahedral capsid. The assembly is primed by the interaction between capsid assembly protease and portal dodecamer, and major capsid proteins assemble cooperatively to form the procapsid with the help of capsid scaffolding protein. Major capsid protein forms hexons and pentons of the icosahedron. Viral genomic DNA is packaged into the procapsid through the portal vertex. The packaging triggers a dramatic reconfiguration of the capsid shell.</text>
</comment>
<protein>
    <recommendedName>
        <fullName evidence="3">Major capsid protein</fullName>
    </recommendedName>
    <alternativeName>
        <fullName evidence="3">Major head protein</fullName>
    </alternativeName>
</protein>
<evidence type="ECO:0000256" key="1">
    <source>
        <dbReference type="ARBA" id="ARBA00022561"/>
    </source>
</evidence>
<accession>A0A6J5NUA7</accession>
<keyword evidence="3" id="KW-0426">Late protein</keyword>
<evidence type="ECO:0000256" key="2">
    <source>
        <dbReference type="ARBA" id="ARBA00023200"/>
    </source>
</evidence>
<sequence length="347" mass="38182">MELYDTRTLLGVIRVMKPLTPYWLQYFPRTLTFDSMDIQFDMVADTRVLAPFVAPNVQGRVMAQLGHTAKVFRPAYVKPKHAVDPSQGLPRMAGEALAGEMSAGQRVQAIIVENMRREREMIERRWEWMAAKAIIDGQVTVSGEDYPAVTVAFGRHADLAETLLTTERWSQTTATPLADIATKRKRSFELARTPITRLTFGADAWEYFSTHADVTALLSTESRGSTTDFSRVAADPGPFEYMGRLAGSAGIGGLELYRYSDQYDDDSGTATDVLDTNTVVGTGPGLQGVRCFGAIRDLDAGPNGLAALEMFPKMWTVPDPSTAYTMIQSAPLMVPAQPNGSFKLKVH</sequence>
<evidence type="ECO:0000256" key="3">
    <source>
        <dbReference type="HAMAP-Rule" id="MF_04133"/>
    </source>
</evidence>